<dbReference type="EMBL" id="MT742183">
    <property type="protein sequence ID" value="QPG01986.1"/>
    <property type="molecule type" value="Genomic_DNA"/>
</dbReference>
<proteinExistence type="predicted"/>
<dbReference type="AlphaFoldDB" id="A0A7S9H9D9"/>
<evidence type="ECO:0000313" key="1">
    <source>
        <dbReference type="EMBL" id="QPG01986.1"/>
    </source>
</evidence>
<keyword evidence="1" id="KW-0614">Plasmid</keyword>
<protein>
    <submittedName>
        <fullName evidence="1">Uncharacterized protein</fullName>
    </submittedName>
</protein>
<gene>
    <name evidence="1" type="ORF">WM98B_00133</name>
</gene>
<accession>A0A7S9H9D9</accession>
<reference evidence="1" key="1">
    <citation type="submission" date="2020-07" db="EMBL/GenBank/DDBJ databases">
        <title>A novel family of multi-drug resistance mega-plasmids in Acinetobacter species.</title>
        <authorList>
            <person name="Ghaly T.M."/>
            <person name="Sajjad A."/>
            <person name="Tetu S.G."/>
            <person name="Gillings M.R."/>
        </authorList>
    </citation>
    <scope>NUCLEOTIDE SEQUENCE</scope>
    <source>
        <strain evidence="1">WM98B</strain>
        <plasmid evidence="1">pWM98B</plasmid>
    </source>
</reference>
<geneLocation type="plasmid" evidence="1">
    <name>pWM98B</name>
</geneLocation>
<organism evidence="1">
    <name type="scientific">Acinetobacter nosocomialis</name>
    <dbReference type="NCBI Taxonomy" id="106654"/>
    <lineage>
        <taxon>Bacteria</taxon>
        <taxon>Pseudomonadati</taxon>
        <taxon>Pseudomonadota</taxon>
        <taxon>Gammaproteobacteria</taxon>
        <taxon>Moraxellales</taxon>
        <taxon>Moraxellaceae</taxon>
        <taxon>Acinetobacter</taxon>
        <taxon>Acinetobacter calcoaceticus/baumannii complex</taxon>
    </lineage>
</organism>
<sequence length="96" mass="10243">MPAAEVFVRCAAGQYPLWRLDQAPLGFHPVVLQQLNGAAGGQVSALLVGGAQLQRRDQLAVALQLGLRQHARPTVIGAVGRVGFMEKVQRPVHGAR</sequence>
<name>A0A7S9H9D9_ACINO</name>